<keyword evidence="3 6" id="KW-0812">Transmembrane</keyword>
<reference evidence="8" key="1">
    <citation type="journal article" date="2019" name="bioRxiv">
        <title>The Genome of the Zebra Mussel, Dreissena polymorpha: A Resource for Invasive Species Research.</title>
        <authorList>
            <person name="McCartney M.A."/>
            <person name="Auch B."/>
            <person name="Kono T."/>
            <person name="Mallez S."/>
            <person name="Zhang Y."/>
            <person name="Obille A."/>
            <person name="Becker A."/>
            <person name="Abrahante J.E."/>
            <person name="Garbe J."/>
            <person name="Badalamenti J.P."/>
            <person name="Herman A."/>
            <person name="Mangelson H."/>
            <person name="Liachko I."/>
            <person name="Sullivan S."/>
            <person name="Sone E.D."/>
            <person name="Koren S."/>
            <person name="Silverstein K.A.T."/>
            <person name="Beckman K.B."/>
            <person name="Gohl D.M."/>
        </authorList>
    </citation>
    <scope>NUCLEOTIDE SEQUENCE</scope>
    <source>
        <strain evidence="8">Duluth1</strain>
        <tissue evidence="8">Whole animal</tissue>
    </source>
</reference>
<feature type="transmembrane region" description="Helical" evidence="6">
    <location>
        <begin position="64"/>
        <end position="85"/>
    </location>
</feature>
<evidence type="ECO:0000256" key="3">
    <source>
        <dbReference type="ARBA" id="ARBA00022692"/>
    </source>
</evidence>
<feature type="transmembrane region" description="Helical" evidence="6">
    <location>
        <begin position="21"/>
        <end position="44"/>
    </location>
</feature>
<dbReference type="PRINTS" id="PR00259">
    <property type="entry name" value="TMFOUR"/>
</dbReference>
<dbReference type="GO" id="GO:0005886">
    <property type="term" value="C:plasma membrane"/>
    <property type="evidence" value="ECO:0007669"/>
    <property type="project" value="TreeGrafter"/>
</dbReference>
<dbReference type="Pfam" id="PF00335">
    <property type="entry name" value="Tetraspanin"/>
    <property type="match status" value="1"/>
</dbReference>
<organism evidence="8 9">
    <name type="scientific">Dreissena polymorpha</name>
    <name type="common">Zebra mussel</name>
    <name type="synonym">Mytilus polymorpha</name>
    <dbReference type="NCBI Taxonomy" id="45954"/>
    <lineage>
        <taxon>Eukaryota</taxon>
        <taxon>Metazoa</taxon>
        <taxon>Spiralia</taxon>
        <taxon>Lophotrochozoa</taxon>
        <taxon>Mollusca</taxon>
        <taxon>Bivalvia</taxon>
        <taxon>Autobranchia</taxon>
        <taxon>Heteroconchia</taxon>
        <taxon>Euheterodonta</taxon>
        <taxon>Imparidentia</taxon>
        <taxon>Neoheterodontei</taxon>
        <taxon>Myida</taxon>
        <taxon>Dreissenoidea</taxon>
        <taxon>Dreissenidae</taxon>
        <taxon>Dreissena</taxon>
    </lineage>
</organism>
<proteinExistence type="inferred from homology"/>
<sequence>MAGGRIGAAMSSGPAVALTKSFLTIFNFIFWLSGIAVLALGIWTKLQLYIYMELSSVYYKEVPYVLIGVGALIVLVGSFGCCCTFKGNSVLLYMYSGFLVLVFVVELSSGIAGFVYKNRLTGGFKEGLQTAMTEYDSHAEKAQAMDGMQHNLHCCGSDNYVDWFKTPWADKQKALNRTNAVPKSCCRVPEAECRYFNLTPTQTNQTLDVYTSGCFTEVNDFMQKNMALIGGVALGISFFQLIGALLACCLAKNINKAKYEIVQ</sequence>
<dbReference type="PANTHER" id="PTHR19282:SF252">
    <property type="entry name" value="TETRASPANIN"/>
    <property type="match status" value="1"/>
</dbReference>
<dbReference type="InterPro" id="IPR008952">
    <property type="entry name" value="Tetraspanin_EC2_sf"/>
</dbReference>
<dbReference type="Gene3D" id="1.10.1450.10">
    <property type="entry name" value="Tetraspanin"/>
    <property type="match status" value="1"/>
</dbReference>
<dbReference type="Proteomes" id="UP000828390">
    <property type="component" value="Unassembled WGS sequence"/>
</dbReference>
<evidence type="ECO:0000256" key="2">
    <source>
        <dbReference type="ARBA" id="ARBA00006840"/>
    </source>
</evidence>
<keyword evidence="9" id="KW-1185">Reference proteome</keyword>
<comment type="subcellular location">
    <subcellularLocation>
        <location evidence="1 6">Membrane</location>
        <topology evidence="1 6">Multi-pass membrane protein</topology>
    </subcellularLocation>
</comment>
<evidence type="ECO:0000256" key="5">
    <source>
        <dbReference type="ARBA" id="ARBA00023136"/>
    </source>
</evidence>
<reference evidence="8" key="2">
    <citation type="submission" date="2020-11" db="EMBL/GenBank/DDBJ databases">
        <authorList>
            <person name="McCartney M.A."/>
            <person name="Auch B."/>
            <person name="Kono T."/>
            <person name="Mallez S."/>
            <person name="Becker A."/>
            <person name="Gohl D.M."/>
            <person name="Silverstein K.A.T."/>
            <person name="Koren S."/>
            <person name="Bechman K.B."/>
            <person name="Herman A."/>
            <person name="Abrahante J.E."/>
            <person name="Garbe J."/>
        </authorList>
    </citation>
    <scope>NUCLEOTIDE SEQUENCE</scope>
    <source>
        <strain evidence="8">Duluth1</strain>
        <tissue evidence="8">Whole animal</tissue>
    </source>
</reference>
<keyword evidence="5 6" id="KW-0472">Membrane</keyword>
<dbReference type="InterPro" id="IPR018499">
    <property type="entry name" value="Tetraspanin/Peripherin"/>
</dbReference>
<keyword evidence="4 6" id="KW-1133">Transmembrane helix</keyword>
<evidence type="ECO:0000256" key="4">
    <source>
        <dbReference type="ARBA" id="ARBA00022989"/>
    </source>
</evidence>
<dbReference type="SUPFAM" id="SSF48652">
    <property type="entry name" value="Tetraspanin"/>
    <property type="match status" value="1"/>
</dbReference>
<dbReference type="InterPro" id="IPR000301">
    <property type="entry name" value="Tetraspanin_animals"/>
</dbReference>
<feature type="transmembrane region" description="Helical" evidence="6">
    <location>
        <begin position="226"/>
        <end position="251"/>
    </location>
</feature>
<evidence type="ECO:0000313" key="8">
    <source>
        <dbReference type="EMBL" id="KAH3755476.1"/>
    </source>
</evidence>
<name>A0A9D4DVE7_DREPO</name>
<evidence type="ECO:0000256" key="1">
    <source>
        <dbReference type="ARBA" id="ARBA00004141"/>
    </source>
</evidence>
<dbReference type="PIRSF" id="PIRSF002419">
    <property type="entry name" value="Tetraspanin"/>
    <property type="match status" value="1"/>
</dbReference>
<feature type="transmembrane region" description="Helical" evidence="6">
    <location>
        <begin position="92"/>
        <end position="116"/>
    </location>
</feature>
<dbReference type="AlphaFoldDB" id="A0A9D4DVE7"/>
<dbReference type="EMBL" id="JAIWYP010000010">
    <property type="protein sequence ID" value="KAH3755456.1"/>
    <property type="molecule type" value="Genomic_DNA"/>
</dbReference>
<evidence type="ECO:0000256" key="6">
    <source>
        <dbReference type="RuleBase" id="RU361218"/>
    </source>
</evidence>
<dbReference type="EMBL" id="JAIWYP010000010">
    <property type="protein sequence ID" value="KAH3755476.1"/>
    <property type="molecule type" value="Genomic_DNA"/>
</dbReference>
<comment type="caution">
    <text evidence="8">The sequence shown here is derived from an EMBL/GenBank/DDBJ whole genome shotgun (WGS) entry which is preliminary data.</text>
</comment>
<evidence type="ECO:0000313" key="9">
    <source>
        <dbReference type="Proteomes" id="UP000828390"/>
    </source>
</evidence>
<dbReference type="FunFam" id="1.10.1450.10:FF:000029">
    <property type="entry name" value="Tetraspanin"/>
    <property type="match status" value="1"/>
</dbReference>
<protein>
    <recommendedName>
        <fullName evidence="6">Tetraspanin</fullName>
    </recommendedName>
</protein>
<dbReference type="OrthoDB" id="9972904at2759"/>
<accession>A0A9D4DVE7</accession>
<gene>
    <name evidence="7" type="ORF">DPMN_190152</name>
    <name evidence="8" type="ORF">DPMN_190172</name>
</gene>
<evidence type="ECO:0000313" key="7">
    <source>
        <dbReference type="EMBL" id="KAH3755456.1"/>
    </source>
</evidence>
<comment type="similarity">
    <text evidence="2 6">Belongs to the tetraspanin (TM4SF) family.</text>
</comment>
<dbReference type="PANTHER" id="PTHR19282">
    <property type="entry name" value="TETRASPANIN"/>
    <property type="match status" value="1"/>
</dbReference>